<gene>
    <name evidence="1" type="ORF">G8S43_002295</name>
</gene>
<dbReference type="PANTHER" id="PTHR18964">
    <property type="entry name" value="ROK (REPRESSOR, ORF, KINASE) FAMILY"/>
    <property type="match status" value="1"/>
</dbReference>
<dbReference type="InterPro" id="IPR000600">
    <property type="entry name" value="ROK"/>
</dbReference>
<dbReference type="Pfam" id="PF00480">
    <property type="entry name" value="ROK"/>
    <property type="match status" value="1"/>
</dbReference>
<protein>
    <submittedName>
        <fullName evidence="1">ROK family protein</fullName>
    </submittedName>
</protein>
<evidence type="ECO:0000313" key="1">
    <source>
        <dbReference type="EMBL" id="HAF9718775.1"/>
    </source>
</evidence>
<reference evidence="1" key="2">
    <citation type="submission" date="2020-02" db="EMBL/GenBank/DDBJ databases">
        <authorList>
            <consortium name="NCBI Pathogen Detection Project"/>
        </authorList>
    </citation>
    <scope>NUCLEOTIDE SEQUENCE</scope>
    <source>
        <strain evidence="1">MA.M112</strain>
    </source>
</reference>
<dbReference type="EMBL" id="DAAWWX010000003">
    <property type="protein sequence ID" value="HAF9718775.1"/>
    <property type="molecule type" value="Genomic_DNA"/>
</dbReference>
<reference evidence="1" key="1">
    <citation type="journal article" date="2018" name="Genome Biol.">
        <title>SKESA: strategic k-mer extension for scrupulous assemblies.</title>
        <authorList>
            <person name="Souvorov A."/>
            <person name="Agarwala R."/>
            <person name="Lipman D.J."/>
        </authorList>
    </citation>
    <scope>NUCLEOTIDE SEQUENCE</scope>
    <source>
        <strain evidence="1">MA.M112</strain>
    </source>
</reference>
<sequence length="131" mass="14494">MRIGIDLGGTKMEVIALDDAGEQRFRHRLPTPREDYQQTIETVATLVDMAEQALSRYELRLAKALSHVVNILDPDVIVLGGGMSNVERLYKTVPSLMKSFVFGGECETPVRKARHGDSSGVRGAAWLWPLA</sequence>
<dbReference type="AlphaFoldDB" id="A0A756BT29"/>
<dbReference type="GO" id="GO:0004396">
    <property type="term" value="F:hexokinase activity"/>
    <property type="evidence" value="ECO:0007669"/>
    <property type="project" value="TreeGrafter"/>
</dbReference>
<dbReference type="Gene3D" id="3.30.420.40">
    <property type="match status" value="2"/>
</dbReference>
<proteinExistence type="predicted"/>
<dbReference type="SUPFAM" id="SSF53067">
    <property type="entry name" value="Actin-like ATPase domain"/>
    <property type="match status" value="2"/>
</dbReference>
<accession>A0A756BT29</accession>
<organism evidence="1">
    <name type="scientific">Salmonella enterica</name>
    <name type="common">Salmonella choleraesuis</name>
    <dbReference type="NCBI Taxonomy" id="28901"/>
    <lineage>
        <taxon>Bacteria</taxon>
        <taxon>Pseudomonadati</taxon>
        <taxon>Pseudomonadota</taxon>
        <taxon>Gammaproteobacteria</taxon>
        <taxon>Enterobacterales</taxon>
        <taxon>Enterobacteriaceae</taxon>
        <taxon>Salmonella</taxon>
    </lineage>
</organism>
<dbReference type="InterPro" id="IPR043129">
    <property type="entry name" value="ATPase_NBD"/>
</dbReference>
<name>A0A756BT29_SALER</name>
<dbReference type="PANTHER" id="PTHR18964:SF174">
    <property type="entry name" value="D-ALLOSE KINASE-RELATED"/>
    <property type="match status" value="1"/>
</dbReference>
<comment type="caution">
    <text evidence="1">The sequence shown here is derived from an EMBL/GenBank/DDBJ whole genome shotgun (WGS) entry which is preliminary data.</text>
</comment>